<feature type="signal peptide" evidence="1">
    <location>
        <begin position="1"/>
        <end position="20"/>
    </location>
</feature>
<proteinExistence type="predicted"/>
<evidence type="ECO:0000256" key="1">
    <source>
        <dbReference type="SAM" id="SignalP"/>
    </source>
</evidence>
<dbReference type="Proteomes" id="UP000030129">
    <property type="component" value="Unassembled WGS sequence"/>
</dbReference>
<sequence>MVKKLHLTLLFFTLTICCFAQDTKPAITPDNFPITNNLLTQHKDAYHEGDHVWFTNTELKQTLVFELGTDYHRFKTYLFYNNIIPEALLNDDWFSSAHNTSNKVEVFKSYIKNANPVNINYFTSLQGIELGQTKKQILKLYPYNPDEVNTTKDIEKYTWNFTGDIMADMEPKIQNDKPLAKDSFGYHFTAYFKNDILVGLILVNDIP</sequence>
<feature type="chain" id="PRO_5001991374" description="FTP domain-containing protein" evidence="1">
    <location>
        <begin position="21"/>
        <end position="207"/>
    </location>
</feature>
<dbReference type="RefSeq" id="WP_035133465.1">
    <property type="nucleotide sequence ID" value="NZ_JRLV01000009.1"/>
</dbReference>
<dbReference type="eggNOG" id="ENOG5033Q92">
    <property type="taxonomic scope" value="Bacteria"/>
</dbReference>
<accession>A0A0A2LX90</accession>
<keyword evidence="1" id="KW-0732">Signal</keyword>
<keyword evidence="3" id="KW-1185">Reference proteome</keyword>
<evidence type="ECO:0000313" key="2">
    <source>
        <dbReference type="EMBL" id="KGO80725.1"/>
    </source>
</evidence>
<evidence type="ECO:0008006" key="4">
    <source>
        <dbReference type="Google" id="ProtNLM"/>
    </source>
</evidence>
<gene>
    <name evidence="2" type="ORF">Q763_09295</name>
</gene>
<name>A0A0A2LX90_9FLAO</name>
<dbReference type="EMBL" id="JRLV01000009">
    <property type="protein sequence ID" value="KGO80725.1"/>
    <property type="molecule type" value="Genomic_DNA"/>
</dbReference>
<reference evidence="2 3" key="1">
    <citation type="submission" date="2013-09" db="EMBL/GenBank/DDBJ databases">
        <authorList>
            <person name="Zeng Z."/>
            <person name="Chen C."/>
        </authorList>
    </citation>
    <scope>NUCLEOTIDE SEQUENCE [LARGE SCALE GENOMIC DNA]</scope>
    <source>
        <strain evidence="2 3">F44-8</strain>
    </source>
</reference>
<organism evidence="2 3">
    <name type="scientific">Flavobacterium beibuense F44-8</name>
    <dbReference type="NCBI Taxonomy" id="1406840"/>
    <lineage>
        <taxon>Bacteria</taxon>
        <taxon>Pseudomonadati</taxon>
        <taxon>Bacteroidota</taxon>
        <taxon>Flavobacteriia</taxon>
        <taxon>Flavobacteriales</taxon>
        <taxon>Flavobacteriaceae</taxon>
        <taxon>Flavobacterium</taxon>
    </lineage>
</organism>
<dbReference type="STRING" id="1406840.Q763_09295"/>
<protein>
    <recommendedName>
        <fullName evidence="4">FTP domain-containing protein</fullName>
    </recommendedName>
</protein>
<dbReference type="AlphaFoldDB" id="A0A0A2LX90"/>
<evidence type="ECO:0000313" key="3">
    <source>
        <dbReference type="Proteomes" id="UP000030129"/>
    </source>
</evidence>
<comment type="caution">
    <text evidence="2">The sequence shown here is derived from an EMBL/GenBank/DDBJ whole genome shotgun (WGS) entry which is preliminary data.</text>
</comment>